<feature type="transmembrane region" description="Helical" evidence="2">
    <location>
        <begin position="283"/>
        <end position="302"/>
    </location>
</feature>
<dbReference type="Gene3D" id="3.30.70.270">
    <property type="match status" value="1"/>
</dbReference>
<feature type="transmembrane region" description="Helical" evidence="2">
    <location>
        <begin position="15"/>
        <end position="38"/>
    </location>
</feature>
<dbReference type="Proteomes" id="UP000838160">
    <property type="component" value="Unassembled WGS sequence"/>
</dbReference>
<dbReference type="EC" id="2.7.7.65" evidence="1"/>
<evidence type="ECO:0000259" key="3">
    <source>
        <dbReference type="PROSITE" id="PS50887"/>
    </source>
</evidence>
<dbReference type="InterPro" id="IPR043128">
    <property type="entry name" value="Rev_trsase/Diguanyl_cyclase"/>
</dbReference>
<evidence type="ECO:0000256" key="1">
    <source>
        <dbReference type="ARBA" id="ARBA00012528"/>
    </source>
</evidence>
<evidence type="ECO:0000256" key="2">
    <source>
        <dbReference type="SAM" id="Phobius"/>
    </source>
</evidence>
<comment type="caution">
    <text evidence="4">The sequence shown here is derived from an EMBL/GenBank/DDBJ whole genome shotgun (WGS) entry which is preliminary data.</text>
</comment>
<dbReference type="EMBL" id="CAKLCM010000003">
    <property type="protein sequence ID" value="CAH0529981.1"/>
    <property type="molecule type" value="Genomic_DNA"/>
</dbReference>
<evidence type="ECO:0000313" key="5">
    <source>
        <dbReference type="Proteomes" id="UP000838160"/>
    </source>
</evidence>
<dbReference type="SUPFAM" id="SSF55073">
    <property type="entry name" value="Nucleotide cyclase"/>
    <property type="match status" value="1"/>
</dbReference>
<dbReference type="PROSITE" id="PS50887">
    <property type="entry name" value="GGDEF"/>
    <property type="match status" value="1"/>
</dbReference>
<organism evidence="4 5">
    <name type="scientific">Vibrio hippocampi</name>
    <dbReference type="NCBI Taxonomy" id="654686"/>
    <lineage>
        <taxon>Bacteria</taxon>
        <taxon>Pseudomonadati</taxon>
        <taxon>Pseudomonadota</taxon>
        <taxon>Gammaproteobacteria</taxon>
        <taxon>Vibrionales</taxon>
        <taxon>Vibrionaceae</taxon>
        <taxon>Vibrio</taxon>
    </lineage>
</organism>
<dbReference type="PANTHER" id="PTHR45138">
    <property type="entry name" value="REGULATORY COMPONENTS OF SENSORY TRANSDUCTION SYSTEM"/>
    <property type="match status" value="1"/>
</dbReference>
<reference evidence="4" key="1">
    <citation type="submission" date="2021-12" db="EMBL/GenBank/DDBJ databases">
        <authorList>
            <person name="Rodrigo-Torres L."/>
            <person name="Arahal R. D."/>
            <person name="Lucena T."/>
        </authorList>
    </citation>
    <scope>NUCLEOTIDE SEQUENCE</scope>
    <source>
        <strain evidence="4">CECT 8226</strain>
    </source>
</reference>
<gene>
    <name evidence="4" type="ORF">VHP8226_03707</name>
</gene>
<keyword evidence="2" id="KW-1133">Transmembrane helix</keyword>
<dbReference type="InterPro" id="IPR050469">
    <property type="entry name" value="Diguanylate_Cyclase"/>
</dbReference>
<dbReference type="NCBIfam" id="TIGR00254">
    <property type="entry name" value="GGDEF"/>
    <property type="match status" value="1"/>
</dbReference>
<sequence>MNIMKLTNPNTSNSLILALLLSVFGYVLFLATTGNYFVKTALTRFELVTSQVDNYKQKLLVLSLLTESEIDRLEGHSAETINDSINLRYRDAIYSTNDQALTLEESVVRSVMHRAISFLPDFINNPDIKLMYRSFAGEKFIMQRPSKGFEAKAEYFTDEHCVITQTCSKYAWADQLQDRVIISSIHTDTVTGRPAISIAVPVTTHSSTDATIQNEDIIGEYIVNLYLDNAWLHDKEIDVSYRGRTKHFEILYKDYWFNTLAFRSTYVADNMSIFTYNYPMSKLLTEQLFFFLVMFVATYLLHVKSMESKQHKSQLVNAISNATTDELTNLHNRKLFKSKLFKEVLSKKGTALIAIDGNSIKAINDQHGHHAGDVAIKHIANSMRATFRKSDYLVRNGGDEFLAILPDCSRARADELAQSLQQAVQRTPILEQQLYISIATGVTYREIHEPIEQAIIRADQNLYEHKKQLLQQSKSEKSSTETVNSAAS</sequence>
<keyword evidence="5" id="KW-1185">Reference proteome</keyword>
<dbReference type="SMART" id="SM00267">
    <property type="entry name" value="GGDEF"/>
    <property type="match status" value="1"/>
</dbReference>
<name>A0ABM8ZN23_9VIBR</name>
<dbReference type="CDD" id="cd01949">
    <property type="entry name" value="GGDEF"/>
    <property type="match status" value="1"/>
</dbReference>
<feature type="domain" description="GGDEF" evidence="3">
    <location>
        <begin position="348"/>
        <end position="482"/>
    </location>
</feature>
<proteinExistence type="predicted"/>
<dbReference type="PANTHER" id="PTHR45138:SF24">
    <property type="entry name" value="DIGUANYLATE CYCLASE DGCC-RELATED"/>
    <property type="match status" value="1"/>
</dbReference>
<keyword evidence="2" id="KW-0472">Membrane</keyword>
<protein>
    <recommendedName>
        <fullName evidence="1">diguanylate cyclase</fullName>
        <ecNumber evidence="1">2.7.7.65</ecNumber>
    </recommendedName>
</protein>
<keyword evidence="2" id="KW-0812">Transmembrane</keyword>
<dbReference type="Pfam" id="PF00990">
    <property type="entry name" value="GGDEF"/>
    <property type="match status" value="1"/>
</dbReference>
<dbReference type="InterPro" id="IPR029787">
    <property type="entry name" value="Nucleotide_cyclase"/>
</dbReference>
<evidence type="ECO:0000313" key="4">
    <source>
        <dbReference type="EMBL" id="CAH0529981.1"/>
    </source>
</evidence>
<dbReference type="InterPro" id="IPR000160">
    <property type="entry name" value="GGDEF_dom"/>
</dbReference>
<accession>A0ABM8ZN23</accession>